<proteinExistence type="predicted"/>
<sequence length="159" mass="17361">MALTGCPDSFLYHPYYQDKVEQTPHSQQDLAGPGLPAQPDQLVNHQEDDVDLEALVNDMNASLESMQLDTVPLLQNGQHACSQPRASGTQSVQPQASPRQRVQHSQAVYILAVRCLQEEEQQFRTSSRLAIPNCFPKLCGPGSPTVLTRASLPLSQAAA</sequence>
<organism evidence="2 3">
    <name type="scientific">Saguinus oedipus</name>
    <name type="common">Cotton-top tamarin</name>
    <name type="synonym">Oedipomidas oedipus</name>
    <dbReference type="NCBI Taxonomy" id="9490"/>
    <lineage>
        <taxon>Eukaryota</taxon>
        <taxon>Metazoa</taxon>
        <taxon>Chordata</taxon>
        <taxon>Craniata</taxon>
        <taxon>Vertebrata</taxon>
        <taxon>Euteleostomi</taxon>
        <taxon>Mammalia</taxon>
        <taxon>Eutheria</taxon>
        <taxon>Euarchontoglires</taxon>
        <taxon>Primates</taxon>
        <taxon>Haplorrhini</taxon>
        <taxon>Platyrrhini</taxon>
        <taxon>Cebidae</taxon>
        <taxon>Callitrichinae</taxon>
        <taxon>Saguinus</taxon>
    </lineage>
</organism>
<keyword evidence="2" id="KW-0675">Receptor</keyword>
<dbReference type="EMBL" id="JASSZA010000001">
    <property type="protein sequence ID" value="KAK2119575.1"/>
    <property type="molecule type" value="Genomic_DNA"/>
</dbReference>
<dbReference type="Proteomes" id="UP001266305">
    <property type="component" value="Unassembled WGS sequence"/>
</dbReference>
<feature type="region of interest" description="Disordered" evidence="1">
    <location>
        <begin position="77"/>
        <end position="100"/>
    </location>
</feature>
<evidence type="ECO:0000256" key="1">
    <source>
        <dbReference type="SAM" id="MobiDB-lite"/>
    </source>
</evidence>
<evidence type="ECO:0000313" key="2">
    <source>
        <dbReference type="EMBL" id="KAK2119575.1"/>
    </source>
</evidence>
<comment type="caution">
    <text evidence="2">The sequence shown here is derived from an EMBL/GenBank/DDBJ whole genome shotgun (WGS) entry which is preliminary data.</text>
</comment>
<protein>
    <submittedName>
        <fullName evidence="2">Growth factor receptor-bound protein 10</fullName>
    </submittedName>
</protein>
<accession>A0ABQ9WDL4</accession>
<evidence type="ECO:0000313" key="3">
    <source>
        <dbReference type="Proteomes" id="UP001266305"/>
    </source>
</evidence>
<keyword evidence="3" id="KW-1185">Reference proteome</keyword>
<gene>
    <name evidence="2" type="primary">GRB10_1</name>
    <name evidence="2" type="ORF">P7K49_000961</name>
</gene>
<name>A0ABQ9WDL4_SAGOE</name>
<reference evidence="2 3" key="1">
    <citation type="submission" date="2023-05" db="EMBL/GenBank/DDBJ databases">
        <title>B98-5 Cell Line De Novo Hybrid Assembly: An Optical Mapping Approach.</title>
        <authorList>
            <person name="Kananen K."/>
            <person name="Auerbach J.A."/>
            <person name="Kautto E."/>
            <person name="Blachly J.S."/>
        </authorList>
    </citation>
    <scope>NUCLEOTIDE SEQUENCE [LARGE SCALE GENOMIC DNA]</scope>
    <source>
        <strain evidence="2">B95-8</strain>
        <tissue evidence="2">Cell line</tissue>
    </source>
</reference>